<proteinExistence type="predicted"/>
<dbReference type="Proteomes" id="UP001221898">
    <property type="component" value="Unassembled WGS sequence"/>
</dbReference>
<sequence>MGWRCRYEGPPSPLSHSTCLRTRRIAKATFTVTAAVEHLALSNEILPGKMERWTAVERKRGPMGEKEIPDSLLCVAGEGGEERRGLSNVPGFSFIQQSKHERPTGRDAPMPGSPYWAPYPAVGLRPLPDR</sequence>
<name>A0AAD7SN40_9TELE</name>
<feature type="region of interest" description="Disordered" evidence="1">
    <location>
        <begin position="82"/>
        <end position="115"/>
    </location>
</feature>
<reference evidence="2" key="1">
    <citation type="journal article" date="2023" name="Science">
        <title>Genome structures resolve the early diversification of teleost fishes.</title>
        <authorList>
            <person name="Parey E."/>
            <person name="Louis A."/>
            <person name="Montfort J."/>
            <person name="Bouchez O."/>
            <person name="Roques C."/>
            <person name="Iampietro C."/>
            <person name="Lluch J."/>
            <person name="Castinel A."/>
            <person name="Donnadieu C."/>
            <person name="Desvignes T."/>
            <person name="Floi Bucao C."/>
            <person name="Jouanno E."/>
            <person name="Wen M."/>
            <person name="Mejri S."/>
            <person name="Dirks R."/>
            <person name="Jansen H."/>
            <person name="Henkel C."/>
            <person name="Chen W.J."/>
            <person name="Zahm M."/>
            <person name="Cabau C."/>
            <person name="Klopp C."/>
            <person name="Thompson A.W."/>
            <person name="Robinson-Rechavi M."/>
            <person name="Braasch I."/>
            <person name="Lecointre G."/>
            <person name="Bobe J."/>
            <person name="Postlethwait J.H."/>
            <person name="Berthelot C."/>
            <person name="Roest Crollius H."/>
            <person name="Guiguen Y."/>
        </authorList>
    </citation>
    <scope>NUCLEOTIDE SEQUENCE</scope>
    <source>
        <strain evidence="2">NC1722</strain>
    </source>
</reference>
<gene>
    <name evidence="2" type="ORF">AAFF_G00311660</name>
</gene>
<comment type="caution">
    <text evidence="2">The sequence shown here is derived from an EMBL/GenBank/DDBJ whole genome shotgun (WGS) entry which is preliminary data.</text>
</comment>
<organism evidence="2 3">
    <name type="scientific">Aldrovandia affinis</name>
    <dbReference type="NCBI Taxonomy" id="143900"/>
    <lineage>
        <taxon>Eukaryota</taxon>
        <taxon>Metazoa</taxon>
        <taxon>Chordata</taxon>
        <taxon>Craniata</taxon>
        <taxon>Vertebrata</taxon>
        <taxon>Euteleostomi</taxon>
        <taxon>Actinopterygii</taxon>
        <taxon>Neopterygii</taxon>
        <taxon>Teleostei</taxon>
        <taxon>Notacanthiformes</taxon>
        <taxon>Halosauridae</taxon>
        <taxon>Aldrovandia</taxon>
    </lineage>
</organism>
<accession>A0AAD7SN40</accession>
<evidence type="ECO:0000313" key="2">
    <source>
        <dbReference type="EMBL" id="KAJ8405729.1"/>
    </source>
</evidence>
<dbReference type="AlphaFoldDB" id="A0AAD7SN40"/>
<protein>
    <submittedName>
        <fullName evidence="2">Uncharacterized protein</fullName>
    </submittedName>
</protein>
<evidence type="ECO:0000313" key="3">
    <source>
        <dbReference type="Proteomes" id="UP001221898"/>
    </source>
</evidence>
<keyword evidence="3" id="KW-1185">Reference proteome</keyword>
<dbReference type="EMBL" id="JAINUG010000046">
    <property type="protein sequence ID" value="KAJ8405729.1"/>
    <property type="molecule type" value="Genomic_DNA"/>
</dbReference>
<evidence type="ECO:0000256" key="1">
    <source>
        <dbReference type="SAM" id="MobiDB-lite"/>
    </source>
</evidence>